<protein>
    <submittedName>
        <fullName evidence="2">Ivy family c-type lysozyme inhibitor</fullName>
    </submittedName>
</protein>
<dbReference type="InterPro" id="IPR036501">
    <property type="entry name" value="Inhibitor_vert_lysozyme_sf"/>
</dbReference>
<dbReference type="Gene3D" id="3.40.1420.10">
    <property type="entry name" value="Inhibitor of vertebrate lysozyme"/>
    <property type="match status" value="1"/>
</dbReference>
<keyword evidence="1" id="KW-0732">Signal</keyword>
<feature type="signal peptide" evidence="1">
    <location>
        <begin position="1"/>
        <end position="20"/>
    </location>
</feature>
<evidence type="ECO:0000313" key="2">
    <source>
        <dbReference type="EMBL" id="MEQ6291103.1"/>
    </source>
</evidence>
<dbReference type="Proteomes" id="UP001433638">
    <property type="component" value="Unassembled WGS sequence"/>
</dbReference>
<dbReference type="EMBL" id="JBEFLD010000005">
    <property type="protein sequence ID" value="MEQ6291103.1"/>
    <property type="molecule type" value="Genomic_DNA"/>
</dbReference>
<evidence type="ECO:0000256" key="1">
    <source>
        <dbReference type="SAM" id="SignalP"/>
    </source>
</evidence>
<evidence type="ECO:0000313" key="3">
    <source>
        <dbReference type="Proteomes" id="UP001433638"/>
    </source>
</evidence>
<proteinExistence type="predicted"/>
<dbReference type="RefSeq" id="WP_349587461.1">
    <property type="nucleotide sequence ID" value="NZ_JBEFLD010000005.1"/>
</dbReference>
<reference evidence="2" key="1">
    <citation type="submission" date="2024-06" db="EMBL/GenBank/DDBJ databases">
        <title>Genome sequence of Vogesella sp. MAHUQ-64.</title>
        <authorList>
            <person name="Huq M.A."/>
        </authorList>
    </citation>
    <scope>NUCLEOTIDE SEQUENCE</scope>
    <source>
        <strain evidence="2">MAHUQ-64</strain>
    </source>
</reference>
<dbReference type="Pfam" id="PF08816">
    <property type="entry name" value="Ivy"/>
    <property type="match status" value="1"/>
</dbReference>
<gene>
    <name evidence="2" type="ORF">ABNW52_10830</name>
</gene>
<accession>A0ABV1M4I5</accession>
<keyword evidence="3" id="KW-1185">Reference proteome</keyword>
<sequence>MQKRWMLCWLVALLAGSAQAADKRNAMQALQCKQPLQCAYFTDVYAADRGFRNAVQSAFRGSGGKAPPWVAGGVSTPLLPLKSGRDDYLRGWVCEPHNCPHQLLVLYAPKRQQLVARYSRDDGTVVWLGRPNSSQQALLLDETDAASPLYGKLGDSTPLPLVLR</sequence>
<name>A0ABV1M4I5_9NEIS</name>
<feature type="chain" id="PRO_5046514091" evidence="1">
    <location>
        <begin position="21"/>
        <end position="164"/>
    </location>
</feature>
<organism evidence="2 3">
    <name type="scientific">Vogesella oryzagri</name>
    <dbReference type="NCBI Taxonomy" id="3160864"/>
    <lineage>
        <taxon>Bacteria</taxon>
        <taxon>Pseudomonadati</taxon>
        <taxon>Pseudomonadota</taxon>
        <taxon>Betaproteobacteria</taxon>
        <taxon>Neisseriales</taxon>
        <taxon>Chromobacteriaceae</taxon>
        <taxon>Vogesella</taxon>
    </lineage>
</organism>
<dbReference type="SUPFAM" id="SSF89872">
    <property type="entry name" value="Inhibitor of vertebrate lysozyme, Ivy"/>
    <property type="match status" value="1"/>
</dbReference>
<comment type="caution">
    <text evidence="2">The sequence shown here is derived from an EMBL/GenBank/DDBJ whole genome shotgun (WGS) entry which is preliminary data.</text>
</comment>